<name>A0A401GFW1_9APHY</name>
<dbReference type="GeneID" id="38777985"/>
<dbReference type="EMBL" id="BFAD01000003">
    <property type="protein sequence ID" value="GBE81068.1"/>
    <property type="molecule type" value="Genomic_DNA"/>
</dbReference>
<protein>
    <recommendedName>
        <fullName evidence="7">G-protein coupled receptors family 2 profile 2 domain-containing protein</fullName>
    </recommendedName>
</protein>
<evidence type="ECO:0000256" key="1">
    <source>
        <dbReference type="ARBA" id="ARBA00004141"/>
    </source>
</evidence>
<dbReference type="GO" id="GO:0004930">
    <property type="term" value="F:G protein-coupled receptor activity"/>
    <property type="evidence" value="ECO:0007669"/>
    <property type="project" value="TreeGrafter"/>
</dbReference>
<evidence type="ECO:0000256" key="4">
    <source>
        <dbReference type="ARBA" id="ARBA00023136"/>
    </source>
</evidence>
<dbReference type="SUPFAM" id="SSF81321">
    <property type="entry name" value="Family A G protein-coupled receptor-like"/>
    <property type="match status" value="1"/>
</dbReference>
<comment type="caution">
    <text evidence="8">The sequence shown here is derived from an EMBL/GenBank/DDBJ whole genome shotgun (WGS) entry which is preliminary data.</text>
</comment>
<evidence type="ECO:0000313" key="9">
    <source>
        <dbReference type="Proteomes" id="UP000287166"/>
    </source>
</evidence>
<feature type="transmembrane region" description="Helical" evidence="6">
    <location>
        <begin position="289"/>
        <end position="308"/>
    </location>
</feature>
<dbReference type="PANTHER" id="PTHR23112">
    <property type="entry name" value="G PROTEIN-COUPLED RECEPTOR 157-RELATED"/>
    <property type="match status" value="1"/>
</dbReference>
<organism evidence="8 9">
    <name type="scientific">Sparassis crispa</name>
    <dbReference type="NCBI Taxonomy" id="139825"/>
    <lineage>
        <taxon>Eukaryota</taxon>
        <taxon>Fungi</taxon>
        <taxon>Dikarya</taxon>
        <taxon>Basidiomycota</taxon>
        <taxon>Agaricomycotina</taxon>
        <taxon>Agaricomycetes</taxon>
        <taxon>Polyporales</taxon>
        <taxon>Sparassidaceae</taxon>
        <taxon>Sparassis</taxon>
    </lineage>
</organism>
<feature type="transmembrane region" description="Helical" evidence="6">
    <location>
        <begin position="123"/>
        <end position="140"/>
    </location>
</feature>
<evidence type="ECO:0000256" key="2">
    <source>
        <dbReference type="ARBA" id="ARBA00022692"/>
    </source>
</evidence>
<dbReference type="RefSeq" id="XP_027611981.1">
    <property type="nucleotide sequence ID" value="XM_027756180.1"/>
</dbReference>
<comment type="subcellular location">
    <subcellularLocation>
        <location evidence="1">Membrane</location>
        <topology evidence="1">Multi-pass membrane protein</topology>
    </subcellularLocation>
</comment>
<feature type="region of interest" description="Disordered" evidence="5">
    <location>
        <begin position="489"/>
        <end position="512"/>
    </location>
</feature>
<feature type="domain" description="G-protein coupled receptors family 2 profile 2" evidence="7">
    <location>
        <begin position="30"/>
        <end position="218"/>
    </location>
</feature>
<dbReference type="PROSITE" id="PS50261">
    <property type="entry name" value="G_PROTEIN_RECEP_F2_4"/>
    <property type="match status" value="1"/>
</dbReference>
<evidence type="ECO:0000313" key="8">
    <source>
        <dbReference type="EMBL" id="GBE81068.1"/>
    </source>
</evidence>
<dbReference type="STRING" id="139825.A0A401GFW1"/>
<gene>
    <name evidence="8" type="ORF">SCP_0307920</name>
</gene>
<keyword evidence="9" id="KW-1185">Reference proteome</keyword>
<feature type="transmembrane region" description="Helical" evidence="6">
    <location>
        <begin position="257"/>
        <end position="277"/>
    </location>
</feature>
<dbReference type="GO" id="GO:0007189">
    <property type="term" value="P:adenylate cyclase-activating G protein-coupled receptor signaling pathway"/>
    <property type="evidence" value="ECO:0007669"/>
    <property type="project" value="TreeGrafter"/>
</dbReference>
<feature type="transmembrane region" description="Helical" evidence="6">
    <location>
        <begin position="29"/>
        <end position="50"/>
    </location>
</feature>
<dbReference type="OrthoDB" id="100006at2759"/>
<keyword evidence="3 6" id="KW-1133">Transmembrane helix</keyword>
<evidence type="ECO:0000256" key="6">
    <source>
        <dbReference type="SAM" id="Phobius"/>
    </source>
</evidence>
<evidence type="ECO:0000256" key="3">
    <source>
        <dbReference type="ARBA" id="ARBA00022989"/>
    </source>
</evidence>
<reference evidence="8 9" key="1">
    <citation type="journal article" date="2018" name="Sci. Rep.">
        <title>Genome sequence of the cauliflower mushroom Sparassis crispa (Hanabiratake) and its association with beneficial usage.</title>
        <authorList>
            <person name="Kiyama R."/>
            <person name="Furutani Y."/>
            <person name="Kawaguchi K."/>
            <person name="Nakanishi T."/>
        </authorList>
    </citation>
    <scope>NUCLEOTIDE SEQUENCE [LARGE SCALE GENOMIC DNA]</scope>
</reference>
<dbReference type="AlphaFoldDB" id="A0A401GFW1"/>
<dbReference type="InParanoid" id="A0A401GFW1"/>
<dbReference type="PANTHER" id="PTHR23112:SF37">
    <property type="entry name" value="G PROTEIN-COUPLED RECEPTOR GPR1"/>
    <property type="match status" value="1"/>
</dbReference>
<dbReference type="GO" id="GO:0007166">
    <property type="term" value="P:cell surface receptor signaling pathway"/>
    <property type="evidence" value="ECO:0007669"/>
    <property type="project" value="InterPro"/>
</dbReference>
<evidence type="ECO:0000259" key="7">
    <source>
        <dbReference type="PROSITE" id="PS50261"/>
    </source>
</evidence>
<keyword evidence="2 6" id="KW-0812">Transmembrane</keyword>
<dbReference type="InterPro" id="IPR017981">
    <property type="entry name" value="GPCR_2-like_7TM"/>
</dbReference>
<dbReference type="Gene3D" id="1.20.1070.10">
    <property type="entry name" value="Rhodopsin 7-helix transmembrane proteins"/>
    <property type="match status" value="1"/>
</dbReference>
<proteinExistence type="predicted"/>
<dbReference type="Proteomes" id="UP000287166">
    <property type="component" value="Unassembled WGS sequence"/>
</dbReference>
<evidence type="ECO:0000256" key="5">
    <source>
        <dbReference type="SAM" id="MobiDB-lite"/>
    </source>
</evidence>
<feature type="transmembrane region" description="Helical" evidence="6">
    <location>
        <begin position="199"/>
        <end position="220"/>
    </location>
</feature>
<keyword evidence="4 6" id="KW-0472">Membrane</keyword>
<feature type="transmembrane region" description="Helical" evidence="6">
    <location>
        <begin position="147"/>
        <end position="168"/>
    </location>
</feature>
<feature type="transmembrane region" description="Helical" evidence="6">
    <location>
        <begin position="71"/>
        <end position="91"/>
    </location>
</feature>
<dbReference type="GO" id="GO:0005886">
    <property type="term" value="C:plasma membrane"/>
    <property type="evidence" value="ECO:0007669"/>
    <property type="project" value="TreeGrafter"/>
</dbReference>
<accession>A0A401GFW1</accession>
<sequence>MSKQVLLSLSSGEKYVGKVVYTVGDSNGVLALVVVSTFSLTAASGLLTALAVSAFNTRKSVNPHLFVRSHVAAYFSSLLISDVIQAFGSLMNARWHNEMGVTYGSFCVAQGVIKQLADLGTSVWSFVIALHTFLVVFMRWNLGKRFLLGFLIGGWSLILFILILGPALETKARGPFYGISGLWCWISDDYPWERVPLDYMFLFISAFGSFILYGLVFFSMRGNITMQGWRMRVRLHRDQYTKKEVDAQCVTIARQMLWYPVAFTLLVFPIATCRFVEWSGHDVADGVSFFSDAVFLMSGMVNVILFLATRRVLPEGSVIPKSFSRWLSKFIPKKPDPGPNVRFVNVPSSIDIEKANDQGPNTGGLYSVDLNAKTPGYDRDSYGSEITIQVHSDNGDRVHVGPEHPEVQDRVHLAPTHFEAEHYDVGHYDEDAREIHGDLRSPPGLDYDPYYQSAGLGRGSGPAVDPYYHQDNLPTIAVHSPRSAPMGLNPRSPARNATFPMSARLPPSRSWR</sequence>